<dbReference type="Pfam" id="PF01865">
    <property type="entry name" value="PhoU_div"/>
    <property type="match status" value="1"/>
</dbReference>
<comment type="similarity">
    <text evidence="1">Belongs to the UPF0111 family.</text>
</comment>
<gene>
    <name evidence="2" type="ordered locus">CFPG_236</name>
</gene>
<dbReference type="EMBL" id="AP010656">
    <property type="protein sequence ID" value="BAG83499.1"/>
    <property type="molecule type" value="Genomic_DNA"/>
</dbReference>
<organism evidence="2 3">
    <name type="scientific">Azobacteroides pseudotrichonymphae genomovar. CFP2</name>
    <dbReference type="NCBI Taxonomy" id="511995"/>
    <lineage>
        <taxon>Bacteria</taxon>
        <taxon>Pseudomonadati</taxon>
        <taxon>Bacteroidota</taxon>
        <taxon>Bacteroidia</taxon>
        <taxon>Bacteroidales</taxon>
        <taxon>Candidatus Azobacteroides</taxon>
    </lineage>
</organism>
<evidence type="ECO:0000313" key="2">
    <source>
        <dbReference type="EMBL" id="BAG83499.1"/>
    </source>
</evidence>
<dbReference type="KEGG" id="aps:CFPG_236"/>
<dbReference type="RefSeq" id="WP_012573260.1">
    <property type="nucleotide sequence ID" value="NC_011565.1"/>
</dbReference>
<dbReference type="HOGENOM" id="CLU_086031_0_1_10"/>
<dbReference type="InterPro" id="IPR018445">
    <property type="entry name" value="Put_Phosphate_transp_reg"/>
</dbReference>
<evidence type="ECO:0000256" key="1">
    <source>
        <dbReference type="ARBA" id="ARBA00008591"/>
    </source>
</evidence>
<dbReference type="Proteomes" id="UP000000723">
    <property type="component" value="Chromosome"/>
</dbReference>
<dbReference type="PANTHER" id="PTHR37298">
    <property type="entry name" value="UPF0111 PROTEIN YKAA"/>
    <property type="match status" value="1"/>
</dbReference>
<sequence length="219" mass="25131">MKINNIFSVFTPKNTKFFFLLNETAIILDQAGDLLIKLFSPMDKDKIGERNKICKLIKGEELKGDRVTHQIFKTLNETFIVPFDREDISTLADEMDNAIDTINRSAHKVLMYVPEQLPNSTLLLAKIIKKETSEIKAAIGKLSSLKTDGQLIRKSYKAIKAMEKEADMVYEKGIVDLFHSKIRTFEIMKLKEIIQELEKSTNKINDVGKVIKNIFIKYT</sequence>
<dbReference type="Gene3D" id="1.20.58.220">
    <property type="entry name" value="Phosphate transport system protein phou homolog 2, domain 2"/>
    <property type="match status" value="1"/>
</dbReference>
<dbReference type="eggNOG" id="COG1392">
    <property type="taxonomic scope" value="Bacteria"/>
</dbReference>
<proteinExistence type="inferred from homology"/>
<protein>
    <submittedName>
        <fullName evidence="2">Pit accessory protein</fullName>
    </submittedName>
</protein>
<dbReference type="InterPro" id="IPR052912">
    <property type="entry name" value="UPF0111_domain"/>
</dbReference>
<dbReference type="AlphaFoldDB" id="B6YQM7"/>
<dbReference type="STRING" id="511995.CFPG_236"/>
<reference evidence="3" key="1">
    <citation type="journal article" date="2008" name="Science">
        <title>Genome of an endosymbiont coupling N2 fixation to cellulolysis within RT protist cells in termite gut.</title>
        <authorList>
            <person name="Hongoh Y."/>
            <person name="Sharma V.K."/>
            <person name="Prakash T."/>
            <person name="Noda S."/>
            <person name="Toh H."/>
            <person name="Taylor T.D."/>
            <person name="Kudo T."/>
            <person name="Sakaki Y."/>
            <person name="Toyoda A."/>
            <person name="Hattori M."/>
            <person name="Ohkuma M."/>
        </authorList>
    </citation>
    <scope>NUCLEOTIDE SEQUENCE [LARGE SCALE GENOMIC DNA]</scope>
</reference>
<keyword evidence="3" id="KW-1185">Reference proteome</keyword>
<evidence type="ECO:0000313" key="3">
    <source>
        <dbReference type="Proteomes" id="UP000000723"/>
    </source>
</evidence>
<dbReference type="PANTHER" id="PTHR37298:SF1">
    <property type="entry name" value="UPF0111 PROTEIN YKAA"/>
    <property type="match status" value="1"/>
</dbReference>
<dbReference type="InterPro" id="IPR038078">
    <property type="entry name" value="PhoU-like_sf"/>
</dbReference>
<name>B6YQM7_AZOPC</name>
<dbReference type="OrthoDB" id="9797568at2"/>
<accession>B6YQM7</accession>